<keyword evidence="2" id="KW-1185">Reference proteome</keyword>
<comment type="caution">
    <text evidence="1">The sequence shown here is derived from an EMBL/GenBank/DDBJ whole genome shotgun (WGS) entry which is preliminary data.</text>
</comment>
<proteinExistence type="predicted"/>
<dbReference type="EMBL" id="JAABNR010000049">
    <property type="protein sequence ID" value="NBZ90082.1"/>
    <property type="molecule type" value="Genomic_DNA"/>
</dbReference>
<dbReference type="AlphaFoldDB" id="A0AAE5BX76"/>
<protein>
    <submittedName>
        <fullName evidence="1">Uncharacterized protein</fullName>
    </submittedName>
</protein>
<organism evidence="1 2">
    <name type="scientific">Stagnihabitans tardus</name>
    <dbReference type="NCBI Taxonomy" id="2699202"/>
    <lineage>
        <taxon>Bacteria</taxon>
        <taxon>Pseudomonadati</taxon>
        <taxon>Pseudomonadota</taxon>
        <taxon>Alphaproteobacteria</taxon>
        <taxon>Rhodobacterales</taxon>
        <taxon>Paracoccaceae</taxon>
        <taxon>Stagnihabitans</taxon>
    </lineage>
</organism>
<accession>A0AAE5BX76</accession>
<dbReference type="Proteomes" id="UP001193501">
    <property type="component" value="Unassembled WGS sequence"/>
</dbReference>
<reference evidence="1" key="1">
    <citation type="submission" date="2020-01" db="EMBL/GenBank/DDBJ databases">
        <authorList>
            <person name="Chen W.-M."/>
        </authorList>
    </citation>
    <scope>NUCLEOTIDE SEQUENCE</scope>
    <source>
        <strain evidence="1">CYK-10</strain>
    </source>
</reference>
<name>A0AAE5BX76_9RHOB</name>
<evidence type="ECO:0000313" key="2">
    <source>
        <dbReference type="Proteomes" id="UP001193501"/>
    </source>
</evidence>
<evidence type="ECO:0000313" key="1">
    <source>
        <dbReference type="EMBL" id="NBZ90082.1"/>
    </source>
</evidence>
<gene>
    <name evidence="1" type="ORF">GV832_21090</name>
</gene>
<dbReference type="RefSeq" id="WP_168776862.1">
    <property type="nucleotide sequence ID" value="NZ_JAABNR010000049.1"/>
</dbReference>
<sequence length="95" mass="11150">MSPIERNVQQLMVLQSQINVLFLDLCLNQKFDALMKLNQVYECISNFLIRRIDGERDPFDIDEIIRGRLREICPDDYLDSLYARVDRALSEAPDT</sequence>